<feature type="domain" description="Alpha/beta hydrolase fold-3" evidence="3">
    <location>
        <begin position="81"/>
        <end position="289"/>
    </location>
</feature>
<accession>A0A9W6Q3X8</accession>
<feature type="compositionally biased region" description="Low complexity" evidence="2">
    <location>
        <begin position="324"/>
        <end position="341"/>
    </location>
</feature>
<dbReference type="RefSeq" id="WP_285732721.1">
    <property type="nucleotide sequence ID" value="NZ_BSSA01000001.1"/>
</dbReference>
<name>A0A9W6Q3X8_9ACTN</name>
<organism evidence="4 5">
    <name type="scientific">Kitasatospora phosalacinea</name>
    <dbReference type="NCBI Taxonomy" id="2065"/>
    <lineage>
        <taxon>Bacteria</taxon>
        <taxon>Bacillati</taxon>
        <taxon>Actinomycetota</taxon>
        <taxon>Actinomycetes</taxon>
        <taxon>Kitasatosporales</taxon>
        <taxon>Streptomycetaceae</taxon>
        <taxon>Kitasatospora</taxon>
    </lineage>
</organism>
<evidence type="ECO:0000256" key="2">
    <source>
        <dbReference type="SAM" id="MobiDB-lite"/>
    </source>
</evidence>
<keyword evidence="1" id="KW-0378">Hydrolase</keyword>
<reference evidence="4" key="1">
    <citation type="submission" date="2023-02" db="EMBL/GenBank/DDBJ databases">
        <title>Kitasatospora phosalacinea NBRC 14627.</title>
        <authorList>
            <person name="Ichikawa N."/>
            <person name="Sato H."/>
            <person name="Tonouchi N."/>
        </authorList>
    </citation>
    <scope>NUCLEOTIDE SEQUENCE</scope>
    <source>
        <strain evidence="4">NBRC 14627</strain>
    </source>
</reference>
<dbReference type="AlphaFoldDB" id="A0A9W6Q3X8"/>
<evidence type="ECO:0000313" key="4">
    <source>
        <dbReference type="EMBL" id="GLW68083.1"/>
    </source>
</evidence>
<dbReference type="EMBL" id="BSSA01000001">
    <property type="protein sequence ID" value="GLW68083.1"/>
    <property type="molecule type" value="Genomic_DNA"/>
</dbReference>
<proteinExistence type="predicted"/>
<protein>
    <recommendedName>
        <fullName evidence="3">Alpha/beta hydrolase fold-3 domain-containing protein</fullName>
    </recommendedName>
</protein>
<dbReference type="PANTHER" id="PTHR48081:SF8">
    <property type="entry name" value="ALPHA_BETA HYDROLASE FOLD-3 DOMAIN-CONTAINING PROTEIN-RELATED"/>
    <property type="match status" value="1"/>
</dbReference>
<comment type="caution">
    <text evidence="4">The sequence shown here is derived from an EMBL/GenBank/DDBJ whole genome shotgun (WGS) entry which is preliminary data.</text>
</comment>
<evidence type="ECO:0000313" key="5">
    <source>
        <dbReference type="Proteomes" id="UP001165041"/>
    </source>
</evidence>
<dbReference type="InterPro" id="IPR029058">
    <property type="entry name" value="AB_hydrolase_fold"/>
</dbReference>
<sequence length="341" mass="35487">MQQPYLDQELAAALAARGGVPAPLTADGLARWQQQDAARRPRPTLRQLADGGRFETAEHDADGTPVVAARPAGADGPLPALLHLHGGGLIGGNAYAVLPRVLRELAQPLGLAVLSVDYPLAPAARYPVPLHACRTALLWAVRHAERLRIDPGRIVLTGKSAGGGLAAALALLLRDGGGPAPLGQLLLSPMLDDRGGTASARQAAGHDTWDAVSNATAWQAALGPLHRTPDLPPYAAPARARDLAGLPPAYLEVGSAETFRDEVTAYANALWRDGGHAELHVWPGACHGFDTLAPTAAVSRTAVAARADWLRRLLGPGPEPSGPEPSGREPSGPEPLGRTTY</sequence>
<dbReference type="GO" id="GO:0016787">
    <property type="term" value="F:hydrolase activity"/>
    <property type="evidence" value="ECO:0007669"/>
    <property type="project" value="UniProtKB-KW"/>
</dbReference>
<dbReference type="Gene3D" id="3.40.50.1820">
    <property type="entry name" value="alpha/beta hydrolase"/>
    <property type="match status" value="1"/>
</dbReference>
<feature type="region of interest" description="Disordered" evidence="2">
    <location>
        <begin position="313"/>
        <end position="341"/>
    </location>
</feature>
<gene>
    <name evidence="4" type="ORF">Kpho02_03820</name>
</gene>
<dbReference type="PANTHER" id="PTHR48081">
    <property type="entry name" value="AB HYDROLASE SUPERFAMILY PROTEIN C4A8.06C"/>
    <property type="match status" value="1"/>
</dbReference>
<evidence type="ECO:0000259" key="3">
    <source>
        <dbReference type="Pfam" id="PF07859"/>
    </source>
</evidence>
<dbReference type="InterPro" id="IPR050300">
    <property type="entry name" value="GDXG_lipolytic_enzyme"/>
</dbReference>
<dbReference type="SUPFAM" id="SSF53474">
    <property type="entry name" value="alpha/beta-Hydrolases"/>
    <property type="match status" value="1"/>
</dbReference>
<dbReference type="Proteomes" id="UP001165041">
    <property type="component" value="Unassembled WGS sequence"/>
</dbReference>
<dbReference type="Pfam" id="PF07859">
    <property type="entry name" value="Abhydrolase_3"/>
    <property type="match status" value="1"/>
</dbReference>
<dbReference type="InterPro" id="IPR013094">
    <property type="entry name" value="AB_hydrolase_3"/>
</dbReference>
<evidence type="ECO:0000256" key="1">
    <source>
        <dbReference type="ARBA" id="ARBA00022801"/>
    </source>
</evidence>